<feature type="transmembrane region" description="Helical" evidence="1">
    <location>
        <begin position="65"/>
        <end position="87"/>
    </location>
</feature>
<dbReference type="InterPro" id="IPR010559">
    <property type="entry name" value="Sig_transdc_His_kin_internal"/>
</dbReference>
<feature type="transmembrane region" description="Helical" evidence="1">
    <location>
        <begin position="99"/>
        <end position="120"/>
    </location>
</feature>
<keyword evidence="1" id="KW-1133">Transmembrane helix</keyword>
<dbReference type="PANTHER" id="PTHR34220:SF7">
    <property type="entry name" value="SENSOR HISTIDINE KINASE YPDA"/>
    <property type="match status" value="1"/>
</dbReference>
<sequence length="525" mass="62450">MQTLQKLRRNEFFLILISITIYVVRRLFQEANSFDRTVTIAELNHVPHNTIWQGLSTYNHFYNTIFPTIAGAIFLFAAWYIFHFWVYPQFNQKKIDSKLYFSVLITIILAFVCVFLFDYFKLYFRFKYDRNEYIIGTKVYSIFRKLHLVTDTIAILIVILFYEAFAQFYYFIHAKLKDEQEENYQYLDYFLIGTISIFILFVALFGNIPRKDYWHGAIRDLSLLGIGMTTIYFAQDYFYKKVLPYFSLIQSKEFYNRAIRFFIINFIGAFAAYFIQYISWLTYGNIIFGFHGEWIFQMFALFFFPSIIIAFLRKVLTKEKNQLQTQIVSKVAELSNLRSQINPHFLFNALNTLYSVSLKENAEKTSDGIQKLGDMMRFMLNENHQDRIPLSKEIEYLNNYIDIQRMRIDESHNIEIKVNIQDSEREVFIAPMLLNPFVENAFKHGISFRSPSWIYITLTHDAQKLYFKVHNSLHLKNEVDLESESNGIGLENVKKRLDLIYPNRHTLDIQASNNDYFVSLVLGIY</sequence>
<dbReference type="InterPro" id="IPR050640">
    <property type="entry name" value="Bact_2-comp_sensor_kinase"/>
</dbReference>
<feature type="transmembrane region" description="Helical" evidence="1">
    <location>
        <begin position="12"/>
        <end position="28"/>
    </location>
</feature>
<dbReference type="Pfam" id="PF06580">
    <property type="entry name" value="His_kinase"/>
    <property type="match status" value="1"/>
</dbReference>
<comment type="caution">
    <text evidence="3">The sequence shown here is derived from an EMBL/GenBank/DDBJ whole genome shotgun (WGS) entry which is preliminary data.</text>
</comment>
<keyword evidence="1" id="KW-0472">Membrane</keyword>
<keyword evidence="1" id="KW-0812">Transmembrane</keyword>
<dbReference type="Gene3D" id="3.30.565.10">
    <property type="entry name" value="Histidine kinase-like ATPase, C-terminal domain"/>
    <property type="match status" value="1"/>
</dbReference>
<name>A0ABM9ALR9_9BACT</name>
<feature type="transmembrane region" description="Helical" evidence="1">
    <location>
        <begin position="259"/>
        <end position="282"/>
    </location>
</feature>
<dbReference type="Proteomes" id="UP000837932">
    <property type="component" value="Unassembled WGS sequence"/>
</dbReference>
<feature type="transmembrane region" description="Helical" evidence="1">
    <location>
        <begin position="294"/>
        <end position="312"/>
    </location>
</feature>
<dbReference type="PANTHER" id="PTHR34220">
    <property type="entry name" value="SENSOR HISTIDINE KINASE YPDA"/>
    <property type="match status" value="1"/>
</dbReference>
<evidence type="ECO:0000259" key="2">
    <source>
        <dbReference type="Pfam" id="PF06580"/>
    </source>
</evidence>
<evidence type="ECO:0000313" key="3">
    <source>
        <dbReference type="EMBL" id="CAH0994183.1"/>
    </source>
</evidence>
<gene>
    <name evidence="3" type="ORF">EMA8858_00291</name>
</gene>
<dbReference type="InterPro" id="IPR036890">
    <property type="entry name" value="HATPase_C_sf"/>
</dbReference>
<evidence type="ECO:0000256" key="1">
    <source>
        <dbReference type="SAM" id="Phobius"/>
    </source>
</evidence>
<reference evidence="3" key="1">
    <citation type="submission" date="2021-12" db="EMBL/GenBank/DDBJ databases">
        <authorList>
            <person name="Rodrigo-Torres L."/>
            <person name="Arahal R. D."/>
            <person name="Lucena T."/>
        </authorList>
    </citation>
    <scope>NUCLEOTIDE SEQUENCE</scope>
    <source>
        <strain evidence="3">CECT 8858</strain>
    </source>
</reference>
<dbReference type="SUPFAM" id="SSF55874">
    <property type="entry name" value="ATPase domain of HSP90 chaperone/DNA topoisomerase II/histidine kinase"/>
    <property type="match status" value="1"/>
</dbReference>
<feature type="transmembrane region" description="Helical" evidence="1">
    <location>
        <begin position="186"/>
        <end position="209"/>
    </location>
</feature>
<dbReference type="RefSeq" id="WP_238803934.1">
    <property type="nucleotide sequence ID" value="NZ_CAKLPY010000001.1"/>
</dbReference>
<dbReference type="EMBL" id="CAKLPY010000001">
    <property type="protein sequence ID" value="CAH0994183.1"/>
    <property type="molecule type" value="Genomic_DNA"/>
</dbReference>
<accession>A0ABM9ALR9</accession>
<proteinExistence type="predicted"/>
<organism evidence="3 4">
    <name type="scientific">Emticicia aquatica</name>
    <dbReference type="NCBI Taxonomy" id="1681835"/>
    <lineage>
        <taxon>Bacteria</taxon>
        <taxon>Pseudomonadati</taxon>
        <taxon>Bacteroidota</taxon>
        <taxon>Cytophagia</taxon>
        <taxon>Cytophagales</taxon>
        <taxon>Leadbetterellaceae</taxon>
        <taxon>Emticicia</taxon>
    </lineage>
</organism>
<feature type="domain" description="Signal transduction histidine kinase internal region" evidence="2">
    <location>
        <begin position="332"/>
        <end position="410"/>
    </location>
</feature>
<feature type="transmembrane region" description="Helical" evidence="1">
    <location>
        <begin position="221"/>
        <end position="239"/>
    </location>
</feature>
<feature type="transmembrane region" description="Helical" evidence="1">
    <location>
        <begin position="153"/>
        <end position="174"/>
    </location>
</feature>
<evidence type="ECO:0000313" key="4">
    <source>
        <dbReference type="Proteomes" id="UP000837932"/>
    </source>
</evidence>
<protein>
    <recommendedName>
        <fullName evidence="2">Signal transduction histidine kinase internal region domain-containing protein</fullName>
    </recommendedName>
</protein>
<keyword evidence="4" id="KW-1185">Reference proteome</keyword>